<protein>
    <submittedName>
        <fullName evidence="1">Uncharacterized protein</fullName>
    </submittedName>
</protein>
<dbReference type="Proteomes" id="UP000037755">
    <property type="component" value="Unassembled WGS sequence"/>
</dbReference>
<gene>
    <name evidence="1" type="ORF">AM493_17065</name>
</gene>
<dbReference type="EMBL" id="LIYD01000005">
    <property type="protein sequence ID" value="KOS07560.1"/>
    <property type="molecule type" value="Genomic_DNA"/>
</dbReference>
<dbReference type="RefSeq" id="WP_054409267.1">
    <property type="nucleotide sequence ID" value="NZ_FOYA01000027.1"/>
</dbReference>
<proteinExistence type="predicted"/>
<keyword evidence="2" id="KW-1185">Reference proteome</keyword>
<organism evidence="1 2">
    <name type="scientific">Flavobacterium akiainvivens</name>
    <dbReference type="NCBI Taxonomy" id="1202724"/>
    <lineage>
        <taxon>Bacteria</taxon>
        <taxon>Pseudomonadati</taxon>
        <taxon>Bacteroidota</taxon>
        <taxon>Flavobacteriia</taxon>
        <taxon>Flavobacteriales</taxon>
        <taxon>Flavobacteriaceae</taxon>
        <taxon>Flavobacterium</taxon>
    </lineage>
</organism>
<dbReference type="STRING" id="1202724.AM493_17065"/>
<name>A0A0M9VJB3_9FLAO</name>
<evidence type="ECO:0000313" key="2">
    <source>
        <dbReference type="Proteomes" id="UP000037755"/>
    </source>
</evidence>
<reference evidence="1 2" key="1">
    <citation type="submission" date="2015-08" db="EMBL/GenBank/DDBJ databases">
        <title>Whole genome sequence of Flavobacterium akiainvivens IK-1T, from decaying Wikstroemia oahuensis, an endemic Hawaiian shrub.</title>
        <authorList>
            <person name="Wan X."/>
            <person name="Hou S."/>
            <person name="Saito J."/>
            <person name="Donachie S."/>
        </authorList>
    </citation>
    <scope>NUCLEOTIDE SEQUENCE [LARGE SCALE GENOMIC DNA]</scope>
    <source>
        <strain evidence="1 2">IK-1</strain>
    </source>
</reference>
<accession>A0A0M9VJB3</accession>
<dbReference type="OrthoDB" id="1367042at2"/>
<dbReference type="PATRIC" id="fig|1202724.3.peg.3544"/>
<dbReference type="AlphaFoldDB" id="A0A0M9VJB3"/>
<sequence length="66" mass="7878">MKEQKEKKVTIFRKSLYGFSENPQSTPCKIHEINTEIEQHKEQDFVNLMVDIIVFMTLKQLYEEGD</sequence>
<evidence type="ECO:0000313" key="1">
    <source>
        <dbReference type="EMBL" id="KOS07560.1"/>
    </source>
</evidence>
<comment type="caution">
    <text evidence="1">The sequence shown here is derived from an EMBL/GenBank/DDBJ whole genome shotgun (WGS) entry which is preliminary data.</text>
</comment>